<dbReference type="EMBL" id="VGIR01000016">
    <property type="protein sequence ID" value="MBM3331013.1"/>
    <property type="molecule type" value="Genomic_DNA"/>
</dbReference>
<keyword evidence="1" id="KW-0175">Coiled coil</keyword>
<organism evidence="3 4">
    <name type="scientific">candidate division WOR-3 bacterium</name>
    <dbReference type="NCBI Taxonomy" id="2052148"/>
    <lineage>
        <taxon>Bacteria</taxon>
        <taxon>Bacteria division WOR-3</taxon>
    </lineage>
</organism>
<feature type="region of interest" description="Disordered" evidence="2">
    <location>
        <begin position="1"/>
        <end position="25"/>
    </location>
</feature>
<protein>
    <submittedName>
        <fullName evidence="3">Uncharacterized protein</fullName>
    </submittedName>
</protein>
<evidence type="ECO:0000256" key="1">
    <source>
        <dbReference type="SAM" id="Coils"/>
    </source>
</evidence>
<evidence type="ECO:0000256" key="2">
    <source>
        <dbReference type="SAM" id="MobiDB-lite"/>
    </source>
</evidence>
<comment type="caution">
    <text evidence="3">The sequence shown here is derived from an EMBL/GenBank/DDBJ whole genome shotgun (WGS) entry which is preliminary data.</text>
</comment>
<evidence type="ECO:0000313" key="4">
    <source>
        <dbReference type="Proteomes" id="UP000779900"/>
    </source>
</evidence>
<feature type="coiled-coil region" evidence="1">
    <location>
        <begin position="38"/>
        <end position="79"/>
    </location>
</feature>
<reference evidence="3" key="1">
    <citation type="submission" date="2019-03" db="EMBL/GenBank/DDBJ databases">
        <title>Lake Tanganyika Metagenome-Assembled Genomes (MAGs).</title>
        <authorList>
            <person name="Tran P."/>
        </authorList>
    </citation>
    <scope>NUCLEOTIDE SEQUENCE</scope>
    <source>
        <strain evidence="3">K_DeepCast_150m_m2_040</strain>
    </source>
</reference>
<proteinExistence type="predicted"/>
<gene>
    <name evidence="3" type="ORF">FJY68_04075</name>
</gene>
<sequence>MTKSDTGLDQPSHRDSPAAQEGPSPELVEQFRQFEVRVDEAVSLIARLKQDKQELAARLEEATRARTEAVRRIEDLIDKIDGLL</sequence>
<dbReference type="Proteomes" id="UP000779900">
    <property type="component" value="Unassembled WGS sequence"/>
</dbReference>
<accession>A0A937XG56</accession>
<evidence type="ECO:0000313" key="3">
    <source>
        <dbReference type="EMBL" id="MBM3331013.1"/>
    </source>
</evidence>
<dbReference type="AlphaFoldDB" id="A0A937XG56"/>
<name>A0A937XG56_UNCW3</name>